<evidence type="ECO:0000256" key="6">
    <source>
        <dbReference type="ARBA" id="ARBA00023004"/>
    </source>
</evidence>
<evidence type="ECO:0000313" key="10">
    <source>
        <dbReference type="EMBL" id="TPH16502.1"/>
    </source>
</evidence>
<evidence type="ECO:0000259" key="9">
    <source>
        <dbReference type="Pfam" id="PF01794"/>
    </source>
</evidence>
<feature type="transmembrane region" description="Helical" evidence="8">
    <location>
        <begin position="90"/>
        <end position="110"/>
    </location>
</feature>
<keyword evidence="4 8" id="KW-0812">Transmembrane</keyword>
<keyword evidence="11" id="KW-1185">Reference proteome</keyword>
<dbReference type="InterPro" id="IPR013130">
    <property type="entry name" value="Fe3_Rdtase_TM_dom"/>
</dbReference>
<feature type="transmembrane region" description="Helical" evidence="8">
    <location>
        <begin position="186"/>
        <end position="204"/>
    </location>
</feature>
<feature type="transmembrane region" description="Helical" evidence="8">
    <location>
        <begin position="130"/>
        <end position="150"/>
    </location>
</feature>
<keyword evidence="6 8" id="KW-0408">Iron</keyword>
<dbReference type="GO" id="GO:0010181">
    <property type="term" value="F:FMN binding"/>
    <property type="evidence" value="ECO:0007669"/>
    <property type="project" value="UniProtKB-UniRule"/>
</dbReference>
<evidence type="ECO:0000313" key="11">
    <source>
        <dbReference type="Proteomes" id="UP000315303"/>
    </source>
</evidence>
<reference evidence="10 11" key="1">
    <citation type="submission" date="2019-01" db="EMBL/GenBank/DDBJ databases">
        <title>Litorilituus lipolytica sp. nov., isolated from intertidal sand of the Yellow Sea in China.</title>
        <authorList>
            <person name="Liu A."/>
        </authorList>
    </citation>
    <scope>NUCLEOTIDE SEQUENCE [LARGE SCALE GENOMIC DNA]</scope>
    <source>
        <strain evidence="10 11">RZ04</strain>
    </source>
</reference>
<comment type="subcellular location">
    <subcellularLocation>
        <location evidence="8">Cell membrane</location>
        <topology evidence="8">Multi-pass membrane protein</topology>
    </subcellularLocation>
    <subcellularLocation>
        <location evidence="1">Membrane</location>
        <topology evidence="1">Multi-pass membrane protein</topology>
    </subcellularLocation>
</comment>
<evidence type="ECO:0000256" key="8">
    <source>
        <dbReference type="HAMAP-Rule" id="MF_01207"/>
    </source>
</evidence>
<dbReference type="GO" id="GO:0016679">
    <property type="term" value="F:oxidoreductase activity, acting on diphenols and related substances as donors"/>
    <property type="evidence" value="ECO:0007669"/>
    <property type="project" value="TreeGrafter"/>
</dbReference>
<name>A0A502KXZ8_9GAMM</name>
<dbReference type="InterPro" id="IPR022837">
    <property type="entry name" value="MsrQ-like"/>
</dbReference>
<dbReference type="OrthoDB" id="9788328at2"/>
<evidence type="ECO:0000256" key="2">
    <source>
        <dbReference type="ARBA" id="ARBA00022448"/>
    </source>
</evidence>
<keyword evidence="8" id="KW-0479">Metal-binding</keyword>
<dbReference type="PANTHER" id="PTHR36964">
    <property type="entry name" value="PROTEIN-METHIONINE-SULFOXIDE REDUCTASE HEME-BINDING SUBUNIT MSRQ"/>
    <property type="match status" value="1"/>
</dbReference>
<dbReference type="Pfam" id="PF01794">
    <property type="entry name" value="Ferric_reduct"/>
    <property type="match status" value="1"/>
</dbReference>
<keyword evidence="5 8" id="KW-1133">Transmembrane helix</keyword>
<comment type="subunit">
    <text evidence="8">Heterodimer of a catalytic subunit (MsrP) and a heme-binding subunit (MsrQ).</text>
</comment>
<feature type="transmembrane region" description="Helical" evidence="8">
    <location>
        <begin position="21"/>
        <end position="42"/>
    </location>
</feature>
<keyword evidence="3 8" id="KW-0349">Heme</keyword>
<evidence type="ECO:0000256" key="5">
    <source>
        <dbReference type="ARBA" id="ARBA00022989"/>
    </source>
</evidence>
<dbReference type="GO" id="GO:0030091">
    <property type="term" value="P:protein repair"/>
    <property type="evidence" value="ECO:0007669"/>
    <property type="project" value="UniProtKB-UniRule"/>
</dbReference>
<evidence type="ECO:0000256" key="4">
    <source>
        <dbReference type="ARBA" id="ARBA00022692"/>
    </source>
</evidence>
<dbReference type="AlphaFoldDB" id="A0A502KXZ8"/>
<keyword evidence="8" id="KW-0285">Flavoprotein</keyword>
<evidence type="ECO:0000256" key="3">
    <source>
        <dbReference type="ARBA" id="ARBA00022617"/>
    </source>
</evidence>
<comment type="cofactor">
    <cofactor evidence="8">
        <name>FMN</name>
        <dbReference type="ChEBI" id="CHEBI:58210"/>
    </cofactor>
    <text evidence="8">Binds 1 FMN per subunit.</text>
</comment>
<keyword evidence="8" id="KW-0249">Electron transport</keyword>
<comment type="caution">
    <text evidence="10">The sequence shown here is derived from an EMBL/GenBank/DDBJ whole genome shotgun (WGS) entry which is preliminary data.</text>
</comment>
<evidence type="ECO:0000256" key="7">
    <source>
        <dbReference type="ARBA" id="ARBA00023136"/>
    </source>
</evidence>
<feature type="transmembrane region" description="Helical" evidence="8">
    <location>
        <begin position="57"/>
        <end position="78"/>
    </location>
</feature>
<organism evidence="10 11">
    <name type="scientific">Litorilituus lipolyticus</name>
    <dbReference type="NCBI Taxonomy" id="2491017"/>
    <lineage>
        <taxon>Bacteria</taxon>
        <taxon>Pseudomonadati</taxon>
        <taxon>Pseudomonadota</taxon>
        <taxon>Gammaproteobacteria</taxon>
        <taxon>Alteromonadales</taxon>
        <taxon>Colwelliaceae</taxon>
        <taxon>Litorilituus</taxon>
    </lineage>
</organism>
<dbReference type="RefSeq" id="WP_140602609.1">
    <property type="nucleotide sequence ID" value="NZ_SAWY01000012.1"/>
</dbReference>
<protein>
    <recommendedName>
        <fullName evidence="8">Protein-methionine-sulfoxide reductase heme-binding subunit MsrQ</fullName>
    </recommendedName>
    <alternativeName>
        <fullName evidence="8">Flavocytochrome MsrQ</fullName>
    </alternativeName>
</protein>
<dbReference type="NCBIfam" id="NF003831">
    <property type="entry name" value="PRK05419.1-2"/>
    <property type="match status" value="1"/>
</dbReference>
<dbReference type="Proteomes" id="UP000315303">
    <property type="component" value="Unassembled WGS sequence"/>
</dbReference>
<proteinExistence type="inferred from homology"/>
<comment type="cofactor">
    <cofactor evidence="8">
        <name>heme b</name>
        <dbReference type="ChEBI" id="CHEBI:60344"/>
    </cofactor>
    <text evidence="8">Binds 1 heme b (iron(II)-protoporphyrin IX) group per subunit.</text>
</comment>
<feature type="transmembrane region" description="Helical" evidence="8">
    <location>
        <begin position="162"/>
        <end position="180"/>
    </location>
</feature>
<keyword evidence="2 8" id="KW-0813">Transport</keyword>
<evidence type="ECO:0000256" key="1">
    <source>
        <dbReference type="ARBA" id="ARBA00004141"/>
    </source>
</evidence>
<comment type="function">
    <text evidence="8">Part of the MsrPQ system that repairs oxidized periplasmic proteins containing methionine sulfoxide residues (Met-O), using respiratory chain electrons. Thus protects these proteins from oxidative-stress damage caused by reactive species of oxygen and chlorine generated by the host defense mechanisms. MsrPQ is essential for the maintenance of envelope integrity under bleach stress, rescuing a wide series of structurally unrelated periplasmic proteins from methionine oxidation. MsrQ provides electrons for reduction to the reductase catalytic subunit MsrP, using the quinone pool of the respiratory chain.</text>
</comment>
<accession>A0A502KXZ8</accession>
<keyword evidence="7 8" id="KW-0472">Membrane</keyword>
<dbReference type="GO" id="GO:0005886">
    <property type="term" value="C:plasma membrane"/>
    <property type="evidence" value="ECO:0007669"/>
    <property type="project" value="UniProtKB-SubCell"/>
</dbReference>
<dbReference type="EMBL" id="SAWY01000012">
    <property type="protein sequence ID" value="TPH16502.1"/>
    <property type="molecule type" value="Genomic_DNA"/>
</dbReference>
<dbReference type="HAMAP" id="MF_01207">
    <property type="entry name" value="MsrQ"/>
    <property type="match status" value="1"/>
</dbReference>
<sequence length="217" mass="25102">MYTLNKPHIKHNQKLLERINQLLWLKVLIHCLSITPLVYIYAKAFTGQLLGDPVEVLIHFTGIGALNLLLITLCISPLAKKLKASKLMKVRRLLGLYSFFYGVLHLTNFLVFDLQFDWSLFAGEILKRPYITIGMLAFVMLTLLAITSHNKLKRKMGRQWQSLHNLSYLIVILVNIHFYWSVKSELTTPIFYAGLTLIVLLLRFKKLKILISSRFTS</sequence>
<keyword evidence="8" id="KW-1003">Cell membrane</keyword>
<gene>
    <name evidence="8 10" type="primary">msrQ</name>
    <name evidence="10" type="ORF">EPA86_06445</name>
</gene>
<dbReference type="PANTHER" id="PTHR36964:SF1">
    <property type="entry name" value="PROTEIN-METHIONINE-SULFOXIDE REDUCTASE HEME-BINDING SUBUNIT MSRQ"/>
    <property type="match status" value="1"/>
</dbReference>
<dbReference type="GO" id="GO:0020037">
    <property type="term" value="F:heme binding"/>
    <property type="evidence" value="ECO:0007669"/>
    <property type="project" value="UniProtKB-UniRule"/>
</dbReference>
<dbReference type="GO" id="GO:0009055">
    <property type="term" value="F:electron transfer activity"/>
    <property type="evidence" value="ECO:0007669"/>
    <property type="project" value="UniProtKB-UniRule"/>
</dbReference>
<dbReference type="GO" id="GO:0046872">
    <property type="term" value="F:metal ion binding"/>
    <property type="evidence" value="ECO:0007669"/>
    <property type="project" value="UniProtKB-KW"/>
</dbReference>
<comment type="similarity">
    <text evidence="8">Belongs to the MsrQ family.</text>
</comment>
<feature type="domain" description="Ferric oxidoreductase" evidence="9">
    <location>
        <begin position="61"/>
        <end position="173"/>
    </location>
</feature>
<keyword evidence="8" id="KW-0288">FMN</keyword>